<dbReference type="Proteomes" id="UP000299102">
    <property type="component" value="Unassembled WGS sequence"/>
</dbReference>
<dbReference type="InterPro" id="IPR007527">
    <property type="entry name" value="Znf_SWIM"/>
</dbReference>
<evidence type="ECO:0000259" key="8">
    <source>
        <dbReference type="PROSITE" id="PS50966"/>
    </source>
</evidence>
<keyword evidence="6" id="KW-0472">Membrane</keyword>
<dbReference type="SUPFAM" id="SSF52540">
    <property type="entry name" value="P-loop containing nucleoside triphosphate hydrolases"/>
    <property type="match status" value="1"/>
</dbReference>
<keyword evidence="3" id="KW-0547">Nucleotide-binding</keyword>
<evidence type="ECO:0000256" key="5">
    <source>
        <dbReference type="PROSITE-ProRule" id="PRU00325"/>
    </source>
</evidence>
<dbReference type="GO" id="GO:0005524">
    <property type="term" value="F:ATP binding"/>
    <property type="evidence" value="ECO:0007669"/>
    <property type="project" value="UniProtKB-KW"/>
</dbReference>
<dbReference type="SMART" id="SM00382">
    <property type="entry name" value="AAA"/>
    <property type="match status" value="1"/>
</dbReference>
<dbReference type="Pfam" id="PF04434">
    <property type="entry name" value="SWIM"/>
    <property type="match status" value="1"/>
</dbReference>
<evidence type="ECO:0000256" key="3">
    <source>
        <dbReference type="ARBA" id="ARBA00022741"/>
    </source>
</evidence>
<feature type="domain" description="SWIM-type" evidence="8">
    <location>
        <begin position="781"/>
        <end position="819"/>
    </location>
</feature>
<dbReference type="PROSITE" id="PS00211">
    <property type="entry name" value="ABC_TRANSPORTER_1"/>
    <property type="match status" value="1"/>
</dbReference>
<dbReference type="GO" id="GO:0016887">
    <property type="term" value="F:ATP hydrolysis activity"/>
    <property type="evidence" value="ECO:0007669"/>
    <property type="project" value="InterPro"/>
</dbReference>
<dbReference type="OrthoDB" id="6512918at2759"/>
<dbReference type="PROSITE" id="PS50893">
    <property type="entry name" value="ABC_TRANSPORTER_2"/>
    <property type="match status" value="1"/>
</dbReference>
<gene>
    <name evidence="9" type="primary">Abca3</name>
    <name evidence="9" type="ORF">EVAR_42924_1</name>
</gene>
<feature type="transmembrane region" description="Helical" evidence="6">
    <location>
        <begin position="342"/>
        <end position="365"/>
    </location>
</feature>
<feature type="domain" description="ABC transporter" evidence="7">
    <location>
        <begin position="421"/>
        <end position="672"/>
    </location>
</feature>
<dbReference type="PANTHER" id="PTHR19229:SF36">
    <property type="entry name" value="ATP-BINDING CASSETTE SUB-FAMILY A MEMBER 2"/>
    <property type="match status" value="1"/>
</dbReference>
<dbReference type="InterPro" id="IPR003439">
    <property type="entry name" value="ABC_transporter-like_ATP-bd"/>
</dbReference>
<evidence type="ECO:0000256" key="2">
    <source>
        <dbReference type="ARBA" id="ARBA00022737"/>
    </source>
</evidence>
<dbReference type="GO" id="GO:0016020">
    <property type="term" value="C:membrane"/>
    <property type="evidence" value="ECO:0007669"/>
    <property type="project" value="InterPro"/>
</dbReference>
<keyword evidence="1" id="KW-0813">Transport</keyword>
<keyword evidence="6" id="KW-0812">Transmembrane</keyword>
<dbReference type="AlphaFoldDB" id="A0A4C1WXD2"/>
<feature type="transmembrane region" description="Helical" evidence="6">
    <location>
        <begin position="298"/>
        <end position="321"/>
    </location>
</feature>
<accession>A0A4C1WXD2</accession>
<keyword evidence="6" id="KW-1133">Transmembrane helix</keyword>
<sequence>MRLRNLTFAYSPTSPVLEEVIQSSVANLVPSSEESSFPWPIETKVVSYSNSEQLNALYFEEENTRVVLAAIQFDNSLLGATELPKDISYSIRFPERPRAYSFYGQGAPSWRTNLLFPVFETIGPREPYSWDGGNDPGYVNEMFIALQHSVSMELVSRLTDVDLRGYPISVQRFPHPAYLHDFAIEILEYIFPTFFLISFCYTAVNLVKSVTLEKEMQLKVPWFTTEEGISGYSVFTNTPWTVLLFFISLYLACVIFFCFMLSGFFSKAGTASLVTGIVWFLSNTPSLLISMNTQVSPFLQALTCLSLNSAMSNGFSLILAAESMGGMQWGNFMSAPSTNVQFLFGHVVIMLVVDCVLYMLIALYLEQVFPGKYGVPRPWYFPVQLSFWCPDSYKNVNVVTPTSNRTELIQEEDPVGYHAGLQISKLTKVFGKNVAVNELSLNVYEGQITVLLGHNGAGKSTTISMLTGNIKPTYGTVVLGGYNLSTHLEAARTQLGLCPQHDVIFDDLTIEEHIEFFSRLKGYSGDELENEINMLIEKLELQEKRKYYAGGLSGGQKRRLAVGVALSGGTRVVLLDEPTSGMDPSSRRALWDLLQREKKAKAIQTAFASTFGTDTVIRMCWAHAKKKMQTRVEQSVQKKSQKEILQDIDALQCASTQEIFDRASEKFLDKWKSENDFNGGTLRERHPLARFLVIASDIVKDWSNEYITNTERRFAKLPTVSLKTWTESYQWAKLSKQVPLKNSTELVCSYRIPAGLDLECKNFEKPWETFDEYKDQHFREWEVIMAREKENWLQSTCNCPKFLKDYICKHLVGLAIRLKHVQPPSEARTIPIGMKRKRGRPAKAKKALIVQ</sequence>
<evidence type="ECO:0000256" key="6">
    <source>
        <dbReference type="SAM" id="Phobius"/>
    </source>
</evidence>
<dbReference type="GO" id="GO:0140359">
    <property type="term" value="F:ABC-type transporter activity"/>
    <property type="evidence" value="ECO:0007669"/>
    <property type="project" value="InterPro"/>
</dbReference>
<feature type="transmembrane region" description="Helical" evidence="6">
    <location>
        <begin position="240"/>
        <end position="261"/>
    </location>
</feature>
<dbReference type="PANTHER" id="PTHR19229">
    <property type="entry name" value="ATP-BINDING CASSETTE TRANSPORTER SUBFAMILY A ABCA"/>
    <property type="match status" value="1"/>
</dbReference>
<dbReference type="GO" id="GO:0005319">
    <property type="term" value="F:lipid transporter activity"/>
    <property type="evidence" value="ECO:0007669"/>
    <property type="project" value="TreeGrafter"/>
</dbReference>
<evidence type="ECO:0000313" key="9">
    <source>
        <dbReference type="EMBL" id="GBP54724.1"/>
    </source>
</evidence>
<dbReference type="CDD" id="cd03263">
    <property type="entry name" value="ABC_subfamily_A"/>
    <property type="match status" value="1"/>
</dbReference>
<dbReference type="Pfam" id="PF00005">
    <property type="entry name" value="ABC_tran"/>
    <property type="match status" value="1"/>
</dbReference>
<dbReference type="PROSITE" id="PS50966">
    <property type="entry name" value="ZF_SWIM"/>
    <property type="match status" value="1"/>
</dbReference>
<dbReference type="InterPro" id="IPR017871">
    <property type="entry name" value="ABC_transporter-like_CS"/>
</dbReference>
<keyword evidence="5" id="KW-0862">Zinc</keyword>
<feature type="transmembrane region" description="Helical" evidence="6">
    <location>
        <begin position="182"/>
        <end position="204"/>
    </location>
</feature>
<evidence type="ECO:0000256" key="1">
    <source>
        <dbReference type="ARBA" id="ARBA00022448"/>
    </source>
</evidence>
<dbReference type="InterPro" id="IPR003593">
    <property type="entry name" value="AAA+_ATPase"/>
</dbReference>
<evidence type="ECO:0000256" key="4">
    <source>
        <dbReference type="ARBA" id="ARBA00022840"/>
    </source>
</evidence>
<reference evidence="9 10" key="1">
    <citation type="journal article" date="2019" name="Commun. Biol.">
        <title>The bagworm genome reveals a unique fibroin gene that provides high tensile strength.</title>
        <authorList>
            <person name="Kono N."/>
            <person name="Nakamura H."/>
            <person name="Ohtoshi R."/>
            <person name="Tomita M."/>
            <person name="Numata K."/>
            <person name="Arakawa K."/>
        </authorList>
    </citation>
    <scope>NUCLEOTIDE SEQUENCE [LARGE SCALE GENOMIC DNA]</scope>
</reference>
<protein>
    <submittedName>
        <fullName evidence="9">ATP-binding cassette sub-family A member 3</fullName>
    </submittedName>
</protein>
<dbReference type="Gene3D" id="3.40.50.300">
    <property type="entry name" value="P-loop containing nucleotide triphosphate hydrolases"/>
    <property type="match status" value="1"/>
</dbReference>
<dbReference type="EMBL" id="BGZK01000653">
    <property type="protein sequence ID" value="GBP54724.1"/>
    <property type="molecule type" value="Genomic_DNA"/>
</dbReference>
<name>A0A4C1WXD2_EUMVA</name>
<organism evidence="9 10">
    <name type="scientific">Eumeta variegata</name>
    <name type="common">Bagworm moth</name>
    <name type="synonym">Eumeta japonica</name>
    <dbReference type="NCBI Taxonomy" id="151549"/>
    <lineage>
        <taxon>Eukaryota</taxon>
        <taxon>Metazoa</taxon>
        <taxon>Ecdysozoa</taxon>
        <taxon>Arthropoda</taxon>
        <taxon>Hexapoda</taxon>
        <taxon>Insecta</taxon>
        <taxon>Pterygota</taxon>
        <taxon>Neoptera</taxon>
        <taxon>Endopterygota</taxon>
        <taxon>Lepidoptera</taxon>
        <taxon>Glossata</taxon>
        <taxon>Ditrysia</taxon>
        <taxon>Tineoidea</taxon>
        <taxon>Psychidae</taxon>
        <taxon>Oiketicinae</taxon>
        <taxon>Eumeta</taxon>
    </lineage>
</organism>
<keyword evidence="5" id="KW-0479">Metal-binding</keyword>
<proteinExistence type="predicted"/>
<evidence type="ECO:0000313" key="10">
    <source>
        <dbReference type="Proteomes" id="UP000299102"/>
    </source>
</evidence>
<keyword evidence="5" id="KW-0863">Zinc-finger</keyword>
<keyword evidence="10" id="KW-1185">Reference proteome</keyword>
<dbReference type="STRING" id="151549.A0A4C1WXD2"/>
<dbReference type="InterPro" id="IPR026082">
    <property type="entry name" value="ABCA"/>
</dbReference>
<evidence type="ECO:0000259" key="7">
    <source>
        <dbReference type="PROSITE" id="PS50893"/>
    </source>
</evidence>
<dbReference type="GO" id="GO:0008270">
    <property type="term" value="F:zinc ion binding"/>
    <property type="evidence" value="ECO:0007669"/>
    <property type="project" value="UniProtKB-KW"/>
</dbReference>
<comment type="caution">
    <text evidence="9">The sequence shown here is derived from an EMBL/GenBank/DDBJ whole genome shotgun (WGS) entry which is preliminary data.</text>
</comment>
<dbReference type="InterPro" id="IPR027417">
    <property type="entry name" value="P-loop_NTPase"/>
</dbReference>
<dbReference type="FunFam" id="3.40.50.300:FF:002275">
    <property type="entry name" value="ATP-binding cassette, subfamily A (ABC1), member 16"/>
    <property type="match status" value="1"/>
</dbReference>
<keyword evidence="4 9" id="KW-0067">ATP-binding</keyword>
<keyword evidence="2" id="KW-0677">Repeat</keyword>